<dbReference type="KEGG" id="rcu:8270912"/>
<dbReference type="EMBL" id="EQ973778">
    <property type="protein sequence ID" value="EEF49592.1"/>
    <property type="molecule type" value="Genomic_DNA"/>
</dbReference>
<dbReference type="Gene3D" id="3.40.50.150">
    <property type="entry name" value="Vaccinia Virus protein VP39"/>
    <property type="match status" value="1"/>
</dbReference>
<evidence type="ECO:0000256" key="3">
    <source>
        <dbReference type="ARBA" id="ARBA00022691"/>
    </source>
</evidence>
<dbReference type="GO" id="GO:0047763">
    <property type="term" value="F:caffeate O-methyltransferase activity"/>
    <property type="evidence" value="ECO:0007669"/>
    <property type="project" value="UniProtKB-EC"/>
</dbReference>
<name>B9RGD7_RICCO</name>
<dbReference type="InParanoid" id="B9RGD7"/>
<evidence type="ECO:0000256" key="2">
    <source>
        <dbReference type="ARBA" id="ARBA00022679"/>
    </source>
</evidence>
<evidence type="ECO:0000259" key="6">
    <source>
        <dbReference type="Pfam" id="PF08100"/>
    </source>
</evidence>
<dbReference type="PIRSF" id="PIRSF005739">
    <property type="entry name" value="O-mtase"/>
    <property type="match status" value="1"/>
</dbReference>
<dbReference type="EC" id="2.1.1.68" evidence="7"/>
<reference evidence="8" key="1">
    <citation type="journal article" date="2010" name="Nat. Biotechnol.">
        <title>Draft genome sequence of the oilseed species Ricinus communis.</title>
        <authorList>
            <person name="Chan A.P."/>
            <person name="Crabtree J."/>
            <person name="Zhao Q."/>
            <person name="Lorenzi H."/>
            <person name="Orvis J."/>
            <person name="Puiu D."/>
            <person name="Melake-Berhan A."/>
            <person name="Jones K.M."/>
            <person name="Redman J."/>
            <person name="Chen G."/>
            <person name="Cahoon E.B."/>
            <person name="Gedil M."/>
            <person name="Stanke M."/>
            <person name="Haas B.J."/>
            <person name="Wortman J.R."/>
            <person name="Fraser-Liggett C.M."/>
            <person name="Ravel J."/>
            <person name="Rabinowicz P.D."/>
        </authorList>
    </citation>
    <scope>NUCLEOTIDE SEQUENCE [LARGE SCALE GENOMIC DNA]</scope>
    <source>
        <strain evidence="8">cv. Hale</strain>
    </source>
</reference>
<dbReference type="Proteomes" id="UP000008311">
    <property type="component" value="Unassembled WGS sequence"/>
</dbReference>
<dbReference type="Pfam" id="PF08100">
    <property type="entry name" value="Dimerisation"/>
    <property type="match status" value="1"/>
</dbReference>
<evidence type="ECO:0000256" key="1">
    <source>
        <dbReference type="ARBA" id="ARBA00022603"/>
    </source>
</evidence>
<dbReference type="Gene3D" id="1.10.10.10">
    <property type="entry name" value="Winged helix-like DNA-binding domain superfamily/Winged helix DNA-binding domain"/>
    <property type="match status" value="1"/>
</dbReference>
<evidence type="ECO:0000259" key="5">
    <source>
        <dbReference type="Pfam" id="PF00891"/>
    </source>
</evidence>
<evidence type="ECO:0000313" key="7">
    <source>
        <dbReference type="EMBL" id="EEF49592.1"/>
    </source>
</evidence>
<proteinExistence type="predicted"/>
<organism evidence="7 8">
    <name type="scientific">Ricinus communis</name>
    <name type="common">Castor bean</name>
    <dbReference type="NCBI Taxonomy" id="3988"/>
    <lineage>
        <taxon>Eukaryota</taxon>
        <taxon>Viridiplantae</taxon>
        <taxon>Streptophyta</taxon>
        <taxon>Embryophyta</taxon>
        <taxon>Tracheophyta</taxon>
        <taxon>Spermatophyta</taxon>
        <taxon>Magnoliopsida</taxon>
        <taxon>eudicotyledons</taxon>
        <taxon>Gunneridae</taxon>
        <taxon>Pentapetalae</taxon>
        <taxon>rosids</taxon>
        <taxon>fabids</taxon>
        <taxon>Malpighiales</taxon>
        <taxon>Euphorbiaceae</taxon>
        <taxon>Acalyphoideae</taxon>
        <taxon>Acalypheae</taxon>
        <taxon>Ricinus</taxon>
    </lineage>
</organism>
<gene>
    <name evidence="7" type="ORF">RCOM_1453200</name>
</gene>
<dbReference type="FunFam" id="1.10.10.10:FF:000357">
    <property type="entry name" value="Caffeic acid 3-O-methyltransferase"/>
    <property type="match status" value="1"/>
</dbReference>
<accession>B9RGD7</accession>
<dbReference type="PROSITE" id="PS51683">
    <property type="entry name" value="SAM_OMT_II"/>
    <property type="match status" value="1"/>
</dbReference>
<dbReference type="OrthoDB" id="1606438at2759"/>
<dbReference type="GO" id="GO:0032259">
    <property type="term" value="P:methylation"/>
    <property type="evidence" value="ECO:0000318"/>
    <property type="project" value="GO_Central"/>
</dbReference>
<dbReference type="SUPFAM" id="SSF46785">
    <property type="entry name" value="Winged helix' DNA-binding domain"/>
    <property type="match status" value="1"/>
</dbReference>
<evidence type="ECO:0000256" key="4">
    <source>
        <dbReference type="PIRSR" id="PIRSR005739-1"/>
    </source>
</evidence>
<dbReference type="InterPro" id="IPR016461">
    <property type="entry name" value="COMT-like"/>
</dbReference>
<dbReference type="GO" id="GO:0008757">
    <property type="term" value="F:S-adenosylmethionine-dependent methyltransferase activity"/>
    <property type="evidence" value="ECO:0000318"/>
    <property type="project" value="GO_Central"/>
</dbReference>
<protein>
    <submittedName>
        <fullName evidence="7">O-methyltransferase, putative</fullName>
        <ecNumber evidence="7">2.1.1.68</ecNumber>
    </submittedName>
</protein>
<evidence type="ECO:0000313" key="8">
    <source>
        <dbReference type="Proteomes" id="UP000008311"/>
    </source>
</evidence>
<dbReference type="GO" id="GO:0008171">
    <property type="term" value="F:O-methyltransferase activity"/>
    <property type="evidence" value="ECO:0000318"/>
    <property type="project" value="GO_Central"/>
</dbReference>
<dbReference type="Pfam" id="PF00891">
    <property type="entry name" value="Methyltransf_2"/>
    <property type="match status" value="1"/>
</dbReference>
<feature type="active site" description="Proton acceptor" evidence="4">
    <location>
        <position position="271"/>
    </location>
</feature>
<dbReference type="InterPro" id="IPR036388">
    <property type="entry name" value="WH-like_DNA-bd_sf"/>
</dbReference>
<dbReference type="SUPFAM" id="SSF53335">
    <property type="entry name" value="S-adenosyl-L-methionine-dependent methyltransferases"/>
    <property type="match status" value="1"/>
</dbReference>
<dbReference type="PANTHER" id="PTHR11746">
    <property type="entry name" value="O-METHYLTRANSFERASE"/>
    <property type="match status" value="1"/>
</dbReference>
<dbReference type="InterPro" id="IPR029063">
    <property type="entry name" value="SAM-dependent_MTases_sf"/>
</dbReference>
<keyword evidence="8" id="KW-1185">Reference proteome</keyword>
<keyword evidence="3" id="KW-0949">S-adenosyl-L-methionine</keyword>
<dbReference type="InterPro" id="IPR012967">
    <property type="entry name" value="COMT_dimerisation"/>
</dbReference>
<keyword evidence="2 7" id="KW-0808">Transferase</keyword>
<keyword evidence="1 7" id="KW-0489">Methyltransferase</keyword>
<feature type="domain" description="O-methyltransferase dimerisation" evidence="6">
    <location>
        <begin position="30"/>
        <end position="121"/>
    </location>
</feature>
<dbReference type="InterPro" id="IPR036390">
    <property type="entry name" value="WH_DNA-bd_sf"/>
</dbReference>
<dbReference type="InterPro" id="IPR001077">
    <property type="entry name" value="COMT_C"/>
</dbReference>
<dbReference type="GO" id="GO:0046983">
    <property type="term" value="F:protein dimerization activity"/>
    <property type="evidence" value="ECO:0007669"/>
    <property type="project" value="InterPro"/>
</dbReference>
<dbReference type="STRING" id="3988.B9RGD7"/>
<dbReference type="AlphaFoldDB" id="B9RGD7"/>
<sequence length="367" mass="39793">MDTVKNLQASNVPSSLSQEDEEVFTSGLHVCSSEVFSHALSNCIQLGLFDIIAEAGPSAYLTATEITAQLPTKNPDAVSMIDRMLRLFSCHSLLNSSLKTVADDVVETRYGLSPIGHLFVRKKDGVTMAACFTDYKAWTEAWLHLKDAILEGGNPYEKAHGVPIYEHISSDTESVKGFSQAMDSISSFIMKKVLENYSGFKGLGSLVDVGGGSGFALNMITSEYPSISCINFDLPHVVQEAPYHPGVKHVGGDMFLDIPSADAIMIKEVLHNWGNEDCVKVLKNCYEALPKGGKVIVVSHVMPEVVGSSNAAAKYVCQLDVMMLLFGGGKERTEKEFKALGKAAGFSGFQLICFAAYNAVAVMEFYK</sequence>
<dbReference type="eggNOG" id="KOG3178">
    <property type="taxonomic scope" value="Eukaryota"/>
</dbReference>
<feature type="domain" description="O-methyltransferase C-terminal" evidence="5">
    <location>
        <begin position="142"/>
        <end position="347"/>
    </location>
</feature>